<evidence type="ECO:0000313" key="6">
    <source>
        <dbReference type="Proteomes" id="UP000013085"/>
    </source>
</evidence>
<organism evidence="5 6">
    <name type="scientific">[Clostridium] clostridioforme 90A8</name>
    <dbReference type="NCBI Taxonomy" id="999408"/>
    <lineage>
        <taxon>Bacteria</taxon>
        <taxon>Bacillati</taxon>
        <taxon>Bacillota</taxon>
        <taxon>Clostridia</taxon>
        <taxon>Lachnospirales</taxon>
        <taxon>Lachnospiraceae</taxon>
        <taxon>Enterocloster</taxon>
    </lineage>
</organism>
<gene>
    <name evidence="5" type="ORF">HMPREF1090_02899</name>
</gene>
<dbReference type="InterPro" id="IPR005670">
    <property type="entry name" value="PstB-like"/>
</dbReference>
<evidence type="ECO:0000256" key="2">
    <source>
        <dbReference type="ARBA" id="ARBA00022741"/>
    </source>
</evidence>
<name>A0A0E2HMX3_9FIRM</name>
<dbReference type="SMART" id="SM00382">
    <property type="entry name" value="AAA"/>
    <property type="match status" value="1"/>
</dbReference>
<evidence type="ECO:0000256" key="1">
    <source>
        <dbReference type="ARBA" id="ARBA00022448"/>
    </source>
</evidence>
<dbReference type="GO" id="GO:0016020">
    <property type="term" value="C:membrane"/>
    <property type="evidence" value="ECO:0007669"/>
    <property type="project" value="InterPro"/>
</dbReference>
<dbReference type="AlphaFoldDB" id="A0A0E2HMX3"/>
<dbReference type="Proteomes" id="UP000013085">
    <property type="component" value="Unassembled WGS sequence"/>
</dbReference>
<dbReference type="GO" id="GO:0005524">
    <property type="term" value="F:ATP binding"/>
    <property type="evidence" value="ECO:0007669"/>
    <property type="project" value="UniProtKB-KW"/>
</dbReference>
<dbReference type="PANTHER" id="PTHR43423">
    <property type="entry name" value="ABC TRANSPORTER I FAMILY MEMBER 17"/>
    <property type="match status" value="1"/>
</dbReference>
<sequence length="249" mass="27677">MEHIMTLRNVSASYDGREVLSDLSLDIPAHRITAVIGPSGCGKTTLLRCMNGLLTEERGASISGKIMLDGQEIKSMQKDVLRRRVGLVFQTPAPFPFSIYKNMTYAPRYYGVRDKAALEALVKEKLRMAGLYDEVREDLGRNALKLSGGQQQRLCIARALTVDPEVLLLDEPCSALDVKSSAVIEEMLTELKKQYTIVIVTHNIAQARRISDYAAFLFGGRLVEWGESEQLFGCPVEEETRAFLAGIYG</sequence>
<dbReference type="HOGENOM" id="CLU_000604_1_22_9"/>
<keyword evidence="1" id="KW-0813">Transport</keyword>
<proteinExistence type="predicted"/>
<dbReference type="PROSITE" id="PS50893">
    <property type="entry name" value="ABC_TRANSPORTER_2"/>
    <property type="match status" value="1"/>
</dbReference>
<evidence type="ECO:0000259" key="4">
    <source>
        <dbReference type="PROSITE" id="PS50893"/>
    </source>
</evidence>
<dbReference type="InterPro" id="IPR017871">
    <property type="entry name" value="ABC_transporter-like_CS"/>
</dbReference>
<dbReference type="CDD" id="cd03260">
    <property type="entry name" value="ABC_PstB_phosphate_transporter"/>
    <property type="match status" value="1"/>
</dbReference>
<evidence type="ECO:0000313" key="5">
    <source>
        <dbReference type="EMBL" id="ENZ13394.1"/>
    </source>
</evidence>
<dbReference type="Pfam" id="PF00005">
    <property type="entry name" value="ABC_tran"/>
    <property type="match status" value="1"/>
</dbReference>
<dbReference type="GO" id="GO:0005315">
    <property type="term" value="F:phosphate transmembrane transporter activity"/>
    <property type="evidence" value="ECO:0007669"/>
    <property type="project" value="InterPro"/>
</dbReference>
<dbReference type="SUPFAM" id="SSF52540">
    <property type="entry name" value="P-loop containing nucleoside triphosphate hydrolases"/>
    <property type="match status" value="1"/>
</dbReference>
<dbReference type="InterPro" id="IPR003593">
    <property type="entry name" value="AAA+_ATPase"/>
</dbReference>
<accession>A0A0E2HMX3</accession>
<dbReference type="PANTHER" id="PTHR43423:SF1">
    <property type="entry name" value="ABC TRANSPORTER I FAMILY MEMBER 17"/>
    <property type="match status" value="1"/>
</dbReference>
<dbReference type="GO" id="GO:0035435">
    <property type="term" value="P:phosphate ion transmembrane transport"/>
    <property type="evidence" value="ECO:0007669"/>
    <property type="project" value="InterPro"/>
</dbReference>
<dbReference type="GO" id="GO:0016887">
    <property type="term" value="F:ATP hydrolysis activity"/>
    <property type="evidence" value="ECO:0007669"/>
    <property type="project" value="InterPro"/>
</dbReference>
<keyword evidence="2" id="KW-0547">Nucleotide-binding</keyword>
<reference evidence="5 6" key="1">
    <citation type="submission" date="2013-01" db="EMBL/GenBank/DDBJ databases">
        <title>The Genome Sequence of Clostridium clostridioforme 90A8.</title>
        <authorList>
            <consortium name="The Broad Institute Genome Sequencing Platform"/>
            <person name="Earl A."/>
            <person name="Ward D."/>
            <person name="Feldgarden M."/>
            <person name="Gevers D."/>
            <person name="Courvalin P."/>
            <person name="Lambert T."/>
            <person name="Walker B."/>
            <person name="Young S.K."/>
            <person name="Zeng Q."/>
            <person name="Gargeya S."/>
            <person name="Fitzgerald M."/>
            <person name="Haas B."/>
            <person name="Abouelleil A."/>
            <person name="Alvarado L."/>
            <person name="Arachchi H.M."/>
            <person name="Berlin A.M."/>
            <person name="Chapman S.B."/>
            <person name="Dewar J."/>
            <person name="Goldberg J."/>
            <person name="Griggs A."/>
            <person name="Gujja S."/>
            <person name="Hansen M."/>
            <person name="Howarth C."/>
            <person name="Imamovic A."/>
            <person name="Larimer J."/>
            <person name="McCowan C."/>
            <person name="Murphy C."/>
            <person name="Neiman D."/>
            <person name="Pearson M."/>
            <person name="Priest M."/>
            <person name="Roberts A."/>
            <person name="Saif S."/>
            <person name="Shea T."/>
            <person name="Sisk P."/>
            <person name="Sykes S."/>
            <person name="Wortman J."/>
            <person name="Nusbaum C."/>
            <person name="Birren B."/>
        </authorList>
    </citation>
    <scope>NUCLEOTIDE SEQUENCE [LARGE SCALE GENOMIC DNA]</scope>
    <source>
        <strain evidence="5 6">90A8</strain>
    </source>
</reference>
<evidence type="ECO:0000256" key="3">
    <source>
        <dbReference type="ARBA" id="ARBA00022840"/>
    </source>
</evidence>
<feature type="domain" description="ABC transporter" evidence="4">
    <location>
        <begin position="5"/>
        <end position="244"/>
    </location>
</feature>
<dbReference type="PROSITE" id="PS00211">
    <property type="entry name" value="ABC_TRANSPORTER_1"/>
    <property type="match status" value="1"/>
</dbReference>
<comment type="caution">
    <text evidence="5">The sequence shown here is derived from an EMBL/GenBank/DDBJ whole genome shotgun (WGS) entry which is preliminary data.</text>
</comment>
<dbReference type="InterPro" id="IPR027417">
    <property type="entry name" value="P-loop_NTPase"/>
</dbReference>
<dbReference type="PATRIC" id="fig|999408.3.peg.3133"/>
<dbReference type="GeneID" id="57961582"/>
<dbReference type="Gene3D" id="3.40.50.300">
    <property type="entry name" value="P-loop containing nucleotide triphosphate hydrolases"/>
    <property type="match status" value="1"/>
</dbReference>
<dbReference type="RefSeq" id="WP_002588234.1">
    <property type="nucleotide sequence ID" value="NZ_KB851022.1"/>
</dbReference>
<dbReference type="InterPro" id="IPR003439">
    <property type="entry name" value="ABC_transporter-like_ATP-bd"/>
</dbReference>
<protein>
    <submittedName>
        <fullName evidence="5">Phosphate ABC transporter, ATP-binding protein</fullName>
    </submittedName>
</protein>
<dbReference type="EMBL" id="AGYR01000033">
    <property type="protein sequence ID" value="ENZ13394.1"/>
    <property type="molecule type" value="Genomic_DNA"/>
</dbReference>
<keyword evidence="3 5" id="KW-0067">ATP-binding</keyword>